<dbReference type="PANTHER" id="PTHR33594">
    <property type="entry name" value="SUPERFAMILY HYDROLASE, PUTATIVE (AFU_ORTHOLOGUE AFUA_1G03035)-RELATED"/>
    <property type="match status" value="1"/>
</dbReference>
<comment type="caution">
    <text evidence="2">The sequence shown here is derived from an EMBL/GenBank/DDBJ whole genome shotgun (WGS) entry which is preliminary data.</text>
</comment>
<reference evidence="2 3" key="1">
    <citation type="submission" date="2019-04" db="EMBL/GenBank/DDBJ databases">
        <title>A pseudo-fructophilic Leuconostoc citreum strain F192-5 isolated from peel of satsuma mandarin: the first report for isolation and characterization of strain-dependent fructophilic-like characteristics.</title>
        <authorList>
            <person name="Maeno S."/>
            <person name="Tanizawa Y."/>
            <person name="Kajikawa A."/>
            <person name="Kanesaki Y."/>
            <person name="Kubota E."/>
            <person name="Arita M."/>
            <person name="Leon D."/>
            <person name="Endo A."/>
        </authorList>
    </citation>
    <scope>NUCLEOTIDE SEQUENCE [LARGE SCALE GENOMIC DNA]</scope>
    <source>
        <strain evidence="2 3">F192-5</strain>
    </source>
</reference>
<dbReference type="SUPFAM" id="SSF109604">
    <property type="entry name" value="HD-domain/PDEase-like"/>
    <property type="match status" value="1"/>
</dbReference>
<protein>
    <submittedName>
        <fullName evidence="2">Phosphohydrolase</fullName>
    </submittedName>
</protein>
<dbReference type="GO" id="GO:0016787">
    <property type="term" value="F:hydrolase activity"/>
    <property type="evidence" value="ECO:0007669"/>
    <property type="project" value="UniProtKB-KW"/>
</dbReference>
<dbReference type="RefSeq" id="WP_149334800.1">
    <property type="nucleotide sequence ID" value="NZ_BJJW01000016.1"/>
</dbReference>
<evidence type="ECO:0000313" key="2">
    <source>
        <dbReference type="EMBL" id="GDZ84639.1"/>
    </source>
</evidence>
<feature type="domain" description="HD/PDEase" evidence="1">
    <location>
        <begin position="19"/>
        <end position="139"/>
    </location>
</feature>
<dbReference type="AlphaFoldDB" id="A0A5A5U2N8"/>
<dbReference type="Gene3D" id="1.20.58.1910">
    <property type="match status" value="1"/>
</dbReference>
<dbReference type="EMBL" id="BJJW01000016">
    <property type="protein sequence ID" value="GDZ84639.1"/>
    <property type="molecule type" value="Genomic_DNA"/>
</dbReference>
<sequence length="218" mass="24589">MTQLEQITQYMQTALASDNSGHSADHIDRVVALANKILINEPMADPFIVRAAALLHDVYDDKLFNNASDVQLAKSHLKTFLSNISVSQDDISRIFYIIDNMSWSKGIGGQVQHLDINGQIVQDADRLEAVGAIAITRAITYGAVKNRILYDPAIPPRIAQKKAEYRNDDSTTINHFYEKLLLIKDRLNTDTAKKIATSRHQFMLDFLAQFKAEWDLTK</sequence>
<dbReference type="Gene3D" id="1.10.472.50">
    <property type="entry name" value="HD-domain/PDEase-like"/>
    <property type="match status" value="1"/>
</dbReference>
<dbReference type="Pfam" id="PF01966">
    <property type="entry name" value="HD"/>
    <property type="match status" value="1"/>
</dbReference>
<dbReference type="SMART" id="SM00471">
    <property type="entry name" value="HDc"/>
    <property type="match status" value="1"/>
</dbReference>
<evidence type="ECO:0000313" key="3">
    <source>
        <dbReference type="Proteomes" id="UP000323274"/>
    </source>
</evidence>
<proteinExistence type="predicted"/>
<dbReference type="InterPro" id="IPR006674">
    <property type="entry name" value="HD_domain"/>
</dbReference>
<dbReference type="InterPro" id="IPR003607">
    <property type="entry name" value="HD/PDEase_dom"/>
</dbReference>
<dbReference type="CDD" id="cd00077">
    <property type="entry name" value="HDc"/>
    <property type="match status" value="1"/>
</dbReference>
<keyword evidence="2" id="KW-0378">Hydrolase</keyword>
<organism evidence="2 3">
    <name type="scientific">Leuconostoc citreum</name>
    <dbReference type="NCBI Taxonomy" id="33964"/>
    <lineage>
        <taxon>Bacteria</taxon>
        <taxon>Bacillati</taxon>
        <taxon>Bacillota</taxon>
        <taxon>Bacilli</taxon>
        <taxon>Lactobacillales</taxon>
        <taxon>Lactobacillaceae</taxon>
        <taxon>Leuconostoc</taxon>
    </lineage>
</organism>
<evidence type="ECO:0000259" key="1">
    <source>
        <dbReference type="SMART" id="SM00471"/>
    </source>
</evidence>
<accession>A0A5A5U2N8</accession>
<name>A0A5A5U2N8_LEUCI</name>
<gene>
    <name evidence="2" type="ORF">LCIT_18810</name>
</gene>
<dbReference type="Proteomes" id="UP000323274">
    <property type="component" value="Unassembled WGS sequence"/>
</dbReference>
<dbReference type="PANTHER" id="PTHR33594:SF1">
    <property type="entry name" value="HD_PDEASE DOMAIN-CONTAINING PROTEIN"/>
    <property type="match status" value="1"/>
</dbReference>